<evidence type="ECO:0000313" key="2">
    <source>
        <dbReference type="Ensembl" id="ENSGALP00010024547.1"/>
    </source>
</evidence>
<evidence type="ECO:0000256" key="1">
    <source>
        <dbReference type="SAM" id="MobiDB-lite"/>
    </source>
</evidence>
<evidence type="ECO:0000313" key="3">
    <source>
        <dbReference type="Proteomes" id="UP000000539"/>
    </source>
</evidence>
<feature type="region of interest" description="Disordered" evidence="1">
    <location>
        <begin position="21"/>
        <end position="75"/>
    </location>
</feature>
<proteinExistence type="predicted"/>
<feature type="compositionally biased region" description="Polar residues" evidence="1">
    <location>
        <begin position="35"/>
        <end position="50"/>
    </location>
</feature>
<dbReference type="AlphaFoldDB" id="A0A8V0Z0G6"/>
<sequence length="119" mass="12921">MRTDTHASRYSQLAFTCEKRAERGIKNTHTHTRKSVPSPSFSMQEASQPSPGLGGAALTSLQLSRQEPDERYGGTSQYLMGAHLSVPAHSQLPAEPEATQRVNGPSGLVSLGFKNDIWV</sequence>
<dbReference type="Ensembl" id="ENSGALT00010041945.1">
    <property type="protein sequence ID" value="ENSGALP00010024547.1"/>
    <property type="gene ID" value="ENSGALG00010017382.1"/>
</dbReference>
<organism evidence="2 3">
    <name type="scientific">Gallus gallus</name>
    <name type="common">Chicken</name>
    <dbReference type="NCBI Taxonomy" id="9031"/>
    <lineage>
        <taxon>Eukaryota</taxon>
        <taxon>Metazoa</taxon>
        <taxon>Chordata</taxon>
        <taxon>Craniata</taxon>
        <taxon>Vertebrata</taxon>
        <taxon>Euteleostomi</taxon>
        <taxon>Archelosauria</taxon>
        <taxon>Archosauria</taxon>
        <taxon>Dinosauria</taxon>
        <taxon>Saurischia</taxon>
        <taxon>Theropoda</taxon>
        <taxon>Coelurosauria</taxon>
        <taxon>Aves</taxon>
        <taxon>Neognathae</taxon>
        <taxon>Galloanserae</taxon>
        <taxon>Galliformes</taxon>
        <taxon>Phasianidae</taxon>
        <taxon>Phasianinae</taxon>
        <taxon>Gallus</taxon>
    </lineage>
</organism>
<reference evidence="2" key="2">
    <citation type="submission" date="2025-08" db="UniProtKB">
        <authorList>
            <consortium name="Ensembl"/>
        </authorList>
    </citation>
    <scope>IDENTIFICATION</scope>
    <source>
        <strain evidence="2">broiler</strain>
    </source>
</reference>
<reference evidence="2" key="3">
    <citation type="submission" date="2025-09" db="UniProtKB">
        <authorList>
            <consortium name="Ensembl"/>
        </authorList>
    </citation>
    <scope>IDENTIFICATION</scope>
    <source>
        <strain evidence="2">broiler</strain>
    </source>
</reference>
<accession>A0A8V0Z0G6</accession>
<name>A0A8V0Z0G6_CHICK</name>
<reference evidence="2" key="1">
    <citation type="submission" date="2020-11" db="EMBL/GenBank/DDBJ databases">
        <title>Gallus gallus (Chicken) genome, bGalGal1, GRCg7b, maternal haplotype autosomes + Z &amp; W.</title>
        <authorList>
            <person name="Warren W."/>
            <person name="Formenti G."/>
            <person name="Fedrigo O."/>
            <person name="Haase B."/>
            <person name="Mountcastle J."/>
            <person name="Balacco J."/>
            <person name="Tracey A."/>
            <person name="Schneider V."/>
            <person name="Okimoto R."/>
            <person name="Cheng H."/>
            <person name="Hawken R."/>
            <person name="Howe K."/>
            <person name="Jarvis E.D."/>
        </authorList>
    </citation>
    <scope>NUCLEOTIDE SEQUENCE [LARGE SCALE GENOMIC DNA]</scope>
    <source>
        <strain evidence="2">Broiler</strain>
    </source>
</reference>
<protein>
    <submittedName>
        <fullName evidence="2">Uncharacterized protein</fullName>
    </submittedName>
</protein>
<keyword evidence="3" id="KW-1185">Reference proteome</keyword>
<dbReference type="Proteomes" id="UP000000539">
    <property type="component" value="Chromosome 10"/>
</dbReference>